<dbReference type="EMBL" id="LGRX02034515">
    <property type="protein sequence ID" value="KAK3237599.1"/>
    <property type="molecule type" value="Genomic_DNA"/>
</dbReference>
<dbReference type="AlphaFoldDB" id="A0AAE0BKD6"/>
<comment type="catalytic activity">
    <reaction evidence="3">
        <text>L-dehydroascorbate + 2 glutathione = glutathione disulfide + L-ascorbate</text>
        <dbReference type="Rhea" id="RHEA:24424"/>
        <dbReference type="ChEBI" id="CHEBI:38290"/>
        <dbReference type="ChEBI" id="CHEBI:57925"/>
        <dbReference type="ChEBI" id="CHEBI:58297"/>
        <dbReference type="ChEBI" id="CHEBI:58539"/>
        <dbReference type="EC" id="1.8.5.1"/>
    </reaction>
</comment>
<dbReference type="GO" id="GO:0016740">
    <property type="term" value="F:transferase activity"/>
    <property type="evidence" value="ECO:0007669"/>
    <property type="project" value="UniProtKB-KW"/>
</dbReference>
<keyword evidence="7" id="KW-1185">Reference proteome</keyword>
<dbReference type="InterPro" id="IPR036249">
    <property type="entry name" value="Thioredoxin-like_sf"/>
</dbReference>
<evidence type="ECO:0000256" key="3">
    <source>
        <dbReference type="ARBA" id="ARBA00049544"/>
    </source>
</evidence>
<dbReference type="InterPro" id="IPR044627">
    <property type="entry name" value="DHAR1/2/3/4"/>
</dbReference>
<dbReference type="PROSITE" id="PS50405">
    <property type="entry name" value="GST_CTER"/>
    <property type="match status" value="1"/>
</dbReference>
<comment type="similarity">
    <text evidence="2">Belongs to the GST superfamily. DHAR family.</text>
</comment>
<evidence type="ECO:0000256" key="4">
    <source>
        <dbReference type="SAM" id="SignalP"/>
    </source>
</evidence>
<organism evidence="6 7">
    <name type="scientific">Cymbomonas tetramitiformis</name>
    <dbReference type="NCBI Taxonomy" id="36881"/>
    <lineage>
        <taxon>Eukaryota</taxon>
        <taxon>Viridiplantae</taxon>
        <taxon>Chlorophyta</taxon>
        <taxon>Pyramimonadophyceae</taxon>
        <taxon>Pyramimonadales</taxon>
        <taxon>Pyramimonadaceae</taxon>
        <taxon>Cymbomonas</taxon>
    </lineage>
</organism>
<evidence type="ECO:0000256" key="1">
    <source>
        <dbReference type="ARBA" id="ARBA00022679"/>
    </source>
</evidence>
<sequence length="575" mass="64516">MAICSLFTVALTLFSNQTSQAQSEEKRAADLKKQERENIMQKRRDYFQTYSEPLLDSANELQQRLFKLASADNGGKPYLASSGEDPKEGAMYTAYCFCRFLGFWQILARESPSMDFGKPIEDRLLNNLLSKLCTILSSSSYELRKQHLKPYTTFMSDETDTPRRGAGDAFVIHKYSLQNIGDLMRRRRWDGYVGEFGKPSSHGSASGDAVLSFADFKLMLQGRGFSKGVRQVFAPLIVAVNNLPACRDSILQAEAGEFQSGWARLALFQSALIDLICLLDSWNKRVLAAHRVRLYIGNINNAPMPAVIQSVYNSSFDLSSERASSSKLVRGCHIGSRPSTQLFTRFQGYRLCEEAGLGKDVVTVFVKRPASGGRNTDCPFSQKVLISLEENRIPYVTSDIDLHRKPWWYLQLNPAGKVPAVYHKGILIDDSQTAVSYFDGCAREREQMNEAWFGPKKNHEVALQFSRLLKAPAAERSHCKQNLIACLLSLEDELRSTGPFFGGKKVSSIDIRLFTQILQVKIAGPPLASLQMPTECVSIEEWMSRMCSRQSVKATMPEAQDIIDGWGPLKQQQTI</sequence>
<dbReference type="GO" id="GO:0033355">
    <property type="term" value="P:ascorbate glutathione cycle"/>
    <property type="evidence" value="ECO:0007669"/>
    <property type="project" value="InterPro"/>
</dbReference>
<evidence type="ECO:0000313" key="6">
    <source>
        <dbReference type="EMBL" id="KAK3237599.1"/>
    </source>
</evidence>
<feature type="domain" description="GST C-terminal" evidence="5">
    <location>
        <begin position="441"/>
        <end position="575"/>
    </location>
</feature>
<dbReference type="SUPFAM" id="SSF52833">
    <property type="entry name" value="Thioredoxin-like"/>
    <property type="match status" value="1"/>
</dbReference>
<dbReference type="Gene3D" id="1.20.1050.10">
    <property type="match status" value="1"/>
</dbReference>
<evidence type="ECO:0000259" key="5">
    <source>
        <dbReference type="PROSITE" id="PS50405"/>
    </source>
</evidence>
<keyword evidence="4" id="KW-0732">Signal</keyword>
<reference evidence="6 7" key="1">
    <citation type="journal article" date="2015" name="Genome Biol. Evol.">
        <title>Comparative Genomics of a Bacterivorous Green Alga Reveals Evolutionary Causalities and Consequences of Phago-Mixotrophic Mode of Nutrition.</title>
        <authorList>
            <person name="Burns J.A."/>
            <person name="Paasch A."/>
            <person name="Narechania A."/>
            <person name="Kim E."/>
        </authorList>
    </citation>
    <scope>NUCLEOTIDE SEQUENCE [LARGE SCALE GENOMIC DNA]</scope>
    <source>
        <strain evidence="6 7">PLY_AMNH</strain>
    </source>
</reference>
<gene>
    <name evidence="6" type="ORF">CYMTET_52330</name>
</gene>
<keyword evidence="1" id="KW-0808">Transferase</keyword>
<protein>
    <submittedName>
        <fullName evidence="6">Glutathione S-transferase dhar1, mitochondrial</fullName>
    </submittedName>
</protein>
<dbReference type="Gene3D" id="3.40.30.10">
    <property type="entry name" value="Glutaredoxin"/>
    <property type="match status" value="1"/>
</dbReference>
<accession>A0AAE0BKD6</accession>
<dbReference type="InterPro" id="IPR010987">
    <property type="entry name" value="Glutathione-S-Trfase_C-like"/>
</dbReference>
<dbReference type="InterPro" id="IPR004045">
    <property type="entry name" value="Glutathione_S-Trfase_N"/>
</dbReference>
<dbReference type="SUPFAM" id="SSF47616">
    <property type="entry name" value="GST C-terminal domain-like"/>
    <property type="match status" value="1"/>
</dbReference>
<dbReference type="InterPro" id="IPR036282">
    <property type="entry name" value="Glutathione-S-Trfase_C_sf"/>
</dbReference>
<dbReference type="GO" id="GO:0045174">
    <property type="term" value="F:glutathione dehydrogenase (ascorbate) activity"/>
    <property type="evidence" value="ECO:0007669"/>
    <property type="project" value="UniProtKB-EC"/>
</dbReference>
<dbReference type="PANTHER" id="PTHR44420">
    <property type="entry name" value="GLUTATHIONE S-TRANSFERASE DHAR2-RELATED"/>
    <property type="match status" value="1"/>
</dbReference>
<dbReference type="CDD" id="cd00570">
    <property type="entry name" value="GST_N_family"/>
    <property type="match status" value="1"/>
</dbReference>
<name>A0AAE0BKD6_9CHLO</name>
<feature type="chain" id="PRO_5042157536" evidence="4">
    <location>
        <begin position="22"/>
        <end position="575"/>
    </location>
</feature>
<dbReference type="PANTHER" id="PTHR44420:SF2">
    <property type="entry name" value="GLUTATHIONE S-TRANSFERASE DHAR2-RELATED"/>
    <property type="match status" value="1"/>
</dbReference>
<feature type="signal peptide" evidence="4">
    <location>
        <begin position="1"/>
        <end position="21"/>
    </location>
</feature>
<proteinExistence type="inferred from homology"/>
<dbReference type="Proteomes" id="UP001190700">
    <property type="component" value="Unassembled WGS sequence"/>
</dbReference>
<evidence type="ECO:0000313" key="7">
    <source>
        <dbReference type="Proteomes" id="UP001190700"/>
    </source>
</evidence>
<dbReference type="Pfam" id="PF13409">
    <property type="entry name" value="GST_N_2"/>
    <property type="match status" value="1"/>
</dbReference>
<comment type="caution">
    <text evidence="6">The sequence shown here is derived from an EMBL/GenBank/DDBJ whole genome shotgun (WGS) entry which is preliminary data.</text>
</comment>
<evidence type="ECO:0000256" key="2">
    <source>
        <dbReference type="ARBA" id="ARBA00024194"/>
    </source>
</evidence>